<dbReference type="EMBL" id="BPVZ01000001">
    <property type="protein sequence ID" value="GKU85656.1"/>
    <property type="molecule type" value="Genomic_DNA"/>
</dbReference>
<dbReference type="FunFam" id="3.40.1170.10:FF:000005">
    <property type="entry name" value="DNA mismatch repair protein MSH1, mitochondrial"/>
    <property type="match status" value="1"/>
</dbReference>
<protein>
    <recommendedName>
        <fullName evidence="6">DNA mismatch repair protein MutS-like N-terminal domain-containing protein</fullName>
    </recommendedName>
</protein>
<sequence length="698" mass="78925">MMDQVPATANASTSKLSAAEAGLSSKCPVWLLLPPKDYETVLYTSYYDRIRSGSFRYMNLEDNIVYDLPRATSDLFCDFPCIGSSQGWLINLDPVTFTPFLFNPFTNVQIQLPSLIPTLGISTIEKTVRPPGRYRIQIRDRQKQVKHDMIWPCFVEKAILSREPVGGDHYMVFMVLDHKCGFYSIGFYNNGDTSWKEVPGSQITDDENYEDIICNGNQLHALQGNGFVVTWDLRGDCPEKTTTIDAALPEKSEQYLGSGKCYLVEFGAEMLLIVSFTSTFDKSETGLFDLYKLDLENKEWVELETLGDRSLFLGGNHSVSIQAKDSAKFKTRSATMYWLATRNVVVSIPKWRSLAFLLRHPRRNFASFGSSPLPARKFVDIRGFRNQKVLKGGTKTARKFKAPNTALDDKDLSNMIWWKERLELCRKPSTLHLVKRLIYNNLLGLDINLRNGSLKEGTLNWEMLQFKSKFPREVLLCRVGDFYEAIGIDACILVEYAGLNPFGGLRADSIPKAGCPVMNLRQTLDDLTRNGYSVCIVEEVQGPTQARSRKGRFIAGHAHPGSPYVGGLVGVDHDLEFPDPIPVVGISRSARGYCITSVLETMKTYSSEDGLTEEALVAKLRTSQFHHLFLHSSLRNNASGKGCGEVPVFCTSLPFNSEILPSKRKEKNKRRKKKRKEKKRRRKKRKKKKEIHNIADAE</sequence>
<dbReference type="PANTHER" id="PTHR48448">
    <property type="entry name" value="MUTL PROTEIN ISOFORM 1"/>
    <property type="match status" value="1"/>
</dbReference>
<organism evidence="4 5">
    <name type="scientific">Rubroshorea leprosula</name>
    <dbReference type="NCBI Taxonomy" id="152421"/>
    <lineage>
        <taxon>Eukaryota</taxon>
        <taxon>Viridiplantae</taxon>
        <taxon>Streptophyta</taxon>
        <taxon>Embryophyta</taxon>
        <taxon>Tracheophyta</taxon>
        <taxon>Spermatophyta</taxon>
        <taxon>Magnoliopsida</taxon>
        <taxon>eudicotyledons</taxon>
        <taxon>Gunneridae</taxon>
        <taxon>Pentapetalae</taxon>
        <taxon>rosids</taxon>
        <taxon>malvids</taxon>
        <taxon>Malvales</taxon>
        <taxon>Dipterocarpaceae</taxon>
        <taxon>Rubroshorea</taxon>
    </lineage>
</organism>
<dbReference type="InterPro" id="IPR007695">
    <property type="entry name" value="DNA_mismatch_repair_MutS-lik_N"/>
</dbReference>
<feature type="region of interest" description="Disordered" evidence="1">
    <location>
        <begin position="660"/>
        <end position="698"/>
    </location>
</feature>
<dbReference type="InterPro" id="IPR053276">
    <property type="entry name" value="MtDNA_mismatch_repair_MutS"/>
</dbReference>
<evidence type="ECO:0000313" key="5">
    <source>
        <dbReference type="Proteomes" id="UP001054252"/>
    </source>
</evidence>
<dbReference type="AlphaFoldDB" id="A0AAV5HJE0"/>
<dbReference type="Proteomes" id="UP001054252">
    <property type="component" value="Unassembled WGS sequence"/>
</dbReference>
<proteinExistence type="predicted"/>
<dbReference type="GO" id="GO:0006298">
    <property type="term" value="P:mismatch repair"/>
    <property type="evidence" value="ECO:0007669"/>
    <property type="project" value="InterPro"/>
</dbReference>
<feature type="domain" description="KIB1-4 beta-propeller" evidence="3">
    <location>
        <begin position="72"/>
        <end position="327"/>
    </location>
</feature>
<evidence type="ECO:0000313" key="4">
    <source>
        <dbReference type="EMBL" id="GKU85656.1"/>
    </source>
</evidence>
<dbReference type="GO" id="GO:0005524">
    <property type="term" value="F:ATP binding"/>
    <property type="evidence" value="ECO:0007669"/>
    <property type="project" value="InterPro"/>
</dbReference>
<feature type="domain" description="DNA mismatch repair protein MutS-like N-terminal" evidence="2">
    <location>
        <begin position="464"/>
        <end position="555"/>
    </location>
</feature>
<evidence type="ECO:0000259" key="3">
    <source>
        <dbReference type="Pfam" id="PF03478"/>
    </source>
</evidence>
<dbReference type="InterPro" id="IPR016151">
    <property type="entry name" value="DNA_mismatch_repair_MutS_N"/>
</dbReference>
<dbReference type="InterPro" id="IPR005174">
    <property type="entry name" value="KIB1-4_b-propeller"/>
</dbReference>
<dbReference type="Pfam" id="PF01624">
    <property type="entry name" value="MutS_I"/>
    <property type="match status" value="1"/>
</dbReference>
<dbReference type="Gene3D" id="3.40.1170.10">
    <property type="entry name" value="DNA repair protein MutS, domain I"/>
    <property type="match status" value="1"/>
</dbReference>
<dbReference type="Pfam" id="PF03478">
    <property type="entry name" value="Beta-prop_KIB1-4"/>
    <property type="match status" value="1"/>
</dbReference>
<keyword evidence="5" id="KW-1185">Reference proteome</keyword>
<comment type="caution">
    <text evidence="4">The sequence shown here is derived from an EMBL/GenBank/DDBJ whole genome shotgun (WGS) entry which is preliminary data.</text>
</comment>
<gene>
    <name evidence="4" type="ORF">SLEP1_g291</name>
</gene>
<name>A0AAV5HJE0_9ROSI</name>
<accession>A0AAV5HJE0</accession>
<dbReference type="SUPFAM" id="SSF55271">
    <property type="entry name" value="DNA repair protein MutS, domain I"/>
    <property type="match status" value="1"/>
</dbReference>
<dbReference type="PANTHER" id="PTHR48448:SF1">
    <property type="entry name" value="MUTL PROTEIN ISOFORM 1"/>
    <property type="match status" value="1"/>
</dbReference>
<reference evidence="4 5" key="1">
    <citation type="journal article" date="2021" name="Commun. Biol.">
        <title>The genome of Shorea leprosula (Dipterocarpaceae) highlights the ecological relevance of drought in aseasonal tropical rainforests.</title>
        <authorList>
            <person name="Ng K.K.S."/>
            <person name="Kobayashi M.J."/>
            <person name="Fawcett J.A."/>
            <person name="Hatakeyama M."/>
            <person name="Paape T."/>
            <person name="Ng C.H."/>
            <person name="Ang C.C."/>
            <person name="Tnah L.H."/>
            <person name="Lee C.T."/>
            <person name="Nishiyama T."/>
            <person name="Sese J."/>
            <person name="O'Brien M.J."/>
            <person name="Copetti D."/>
            <person name="Mohd Noor M.I."/>
            <person name="Ong R.C."/>
            <person name="Putra M."/>
            <person name="Sireger I.Z."/>
            <person name="Indrioko S."/>
            <person name="Kosugi Y."/>
            <person name="Izuno A."/>
            <person name="Isagi Y."/>
            <person name="Lee S.L."/>
            <person name="Shimizu K.K."/>
        </authorList>
    </citation>
    <scope>NUCLEOTIDE SEQUENCE [LARGE SCALE GENOMIC DNA]</scope>
    <source>
        <strain evidence="4">214</strain>
    </source>
</reference>
<dbReference type="GO" id="GO:0030983">
    <property type="term" value="F:mismatched DNA binding"/>
    <property type="evidence" value="ECO:0007669"/>
    <property type="project" value="InterPro"/>
</dbReference>
<evidence type="ECO:0008006" key="6">
    <source>
        <dbReference type="Google" id="ProtNLM"/>
    </source>
</evidence>
<evidence type="ECO:0000256" key="1">
    <source>
        <dbReference type="SAM" id="MobiDB-lite"/>
    </source>
</evidence>
<feature type="compositionally biased region" description="Basic residues" evidence="1">
    <location>
        <begin position="662"/>
        <end position="690"/>
    </location>
</feature>
<evidence type="ECO:0000259" key="2">
    <source>
        <dbReference type="Pfam" id="PF01624"/>
    </source>
</evidence>